<dbReference type="RefSeq" id="WP_187304065.1">
    <property type="nucleotide sequence ID" value="NZ_JACRYT010000022.1"/>
</dbReference>
<proteinExistence type="predicted"/>
<dbReference type="SUPFAM" id="SSF49373">
    <property type="entry name" value="Invasin/intimin cell-adhesion fragments"/>
    <property type="match status" value="1"/>
</dbReference>
<dbReference type="Pfam" id="PF00041">
    <property type="entry name" value="fn3"/>
    <property type="match status" value="1"/>
</dbReference>
<name>A0A923SX46_9FIRM</name>
<evidence type="ECO:0000313" key="3">
    <source>
        <dbReference type="EMBL" id="MBC6680968.1"/>
    </source>
</evidence>
<dbReference type="EMBL" id="JACRYT010000022">
    <property type="protein sequence ID" value="MBC6680968.1"/>
    <property type="molecule type" value="Genomic_DNA"/>
</dbReference>
<reference evidence="3" key="1">
    <citation type="submission" date="2020-08" db="EMBL/GenBank/DDBJ databases">
        <title>Genome public.</title>
        <authorList>
            <person name="Liu C."/>
            <person name="Sun Q."/>
        </authorList>
    </citation>
    <scope>NUCLEOTIDE SEQUENCE</scope>
    <source>
        <strain evidence="3">BX12</strain>
    </source>
</reference>
<dbReference type="InterPro" id="IPR008964">
    <property type="entry name" value="Invasin/intimin_cell_adhesion"/>
</dbReference>
<dbReference type="SMART" id="SM00060">
    <property type="entry name" value="FN3"/>
    <property type="match status" value="1"/>
</dbReference>
<dbReference type="SUPFAM" id="SSF49265">
    <property type="entry name" value="Fibronectin type III"/>
    <property type="match status" value="1"/>
</dbReference>
<evidence type="ECO:0000259" key="2">
    <source>
        <dbReference type="PROSITE" id="PS50853"/>
    </source>
</evidence>
<keyword evidence="4" id="KW-1185">Reference proteome</keyword>
<dbReference type="InterPro" id="IPR032675">
    <property type="entry name" value="LRR_dom_sf"/>
</dbReference>
<evidence type="ECO:0000256" key="1">
    <source>
        <dbReference type="SAM" id="SignalP"/>
    </source>
</evidence>
<evidence type="ECO:0000313" key="4">
    <source>
        <dbReference type="Proteomes" id="UP000602647"/>
    </source>
</evidence>
<sequence>MKKRVSILVSLVMLFITSVMPVYALAEESEQLPSERKYYFITPVSGEFQKDPYAEDDDVVYYAQLKKGDVIDLKIDSNQDRDQTIQTEWKWYSNDQYSDEKVVEMSEPTEEGVQVRGLTDGIAYIHAKNENDRSETMQIALYVGDACRCYITDNIDEYSYLREMNVGETIQLNVLTVPERIVDENKWIWSVEEEVIEDEQSRGKVSFVGNTITALSRGDVCVSVEHPELTGEKRVLFHLQIGYDSYCLGDAIYTIDAETKTARLNDWTWYEDQTLEIHAEIPSTLTITSEESYFDGVYTVNEIGIRALREPQIKSVVIPDSVTKIGTCGVGYSEGYEYNPELGYYEDVYRLTPNFIIYGYSDNSAAAEYAEEHGIKYVKLDLPQPEKPVTPQKPVEPVAKKVTEITAKNFTKTYGNKPFSLEAKATSGGKLSYKSSDTKIATVSSDGRVTLKGPGKAIITITAAATANYNTASKNVTVTVKPKKTVGLKVKKGKNRMTVSWKRDKKATGYQITYAQNKKFKKGKKNITISKNKTVKRTIKKLKARKTYYVKVRAYKKVGKTKLYGGYSVVKRVKVR</sequence>
<feature type="signal peptide" evidence="1">
    <location>
        <begin position="1"/>
        <end position="24"/>
    </location>
</feature>
<dbReference type="Gene3D" id="2.60.40.10">
    <property type="entry name" value="Immunoglobulins"/>
    <property type="match status" value="1"/>
</dbReference>
<dbReference type="InterPro" id="IPR013783">
    <property type="entry name" value="Ig-like_fold"/>
</dbReference>
<dbReference type="Gene3D" id="2.60.40.1080">
    <property type="match status" value="1"/>
</dbReference>
<dbReference type="InterPro" id="IPR036116">
    <property type="entry name" value="FN3_sf"/>
</dbReference>
<comment type="caution">
    <text evidence="3">The sequence shown here is derived from an EMBL/GenBank/DDBJ whole genome shotgun (WGS) entry which is preliminary data.</text>
</comment>
<dbReference type="Proteomes" id="UP000602647">
    <property type="component" value="Unassembled WGS sequence"/>
</dbReference>
<dbReference type="AlphaFoldDB" id="A0A923SX46"/>
<dbReference type="Gene3D" id="3.80.10.10">
    <property type="entry name" value="Ribonuclease Inhibitor"/>
    <property type="match status" value="1"/>
</dbReference>
<protein>
    <submittedName>
        <fullName evidence="3">Fibronectin type III domain-containing protein</fullName>
    </submittedName>
</protein>
<dbReference type="PROSITE" id="PS50853">
    <property type="entry name" value="FN3"/>
    <property type="match status" value="1"/>
</dbReference>
<gene>
    <name evidence="3" type="ORF">H9L42_14185</name>
</gene>
<accession>A0A923SX46</accession>
<feature type="domain" description="Fibronectin type-III" evidence="2">
    <location>
        <begin position="482"/>
        <end position="576"/>
    </location>
</feature>
<feature type="chain" id="PRO_5039153277" evidence="1">
    <location>
        <begin position="25"/>
        <end position="576"/>
    </location>
</feature>
<keyword evidence="1" id="KW-0732">Signal</keyword>
<dbReference type="InterPro" id="IPR003961">
    <property type="entry name" value="FN3_dom"/>
</dbReference>
<organism evidence="3 4">
    <name type="scientific">Zhenpiania hominis</name>
    <dbReference type="NCBI Taxonomy" id="2763644"/>
    <lineage>
        <taxon>Bacteria</taxon>
        <taxon>Bacillati</taxon>
        <taxon>Bacillota</taxon>
        <taxon>Clostridia</taxon>
        <taxon>Peptostreptococcales</taxon>
        <taxon>Anaerovoracaceae</taxon>
        <taxon>Zhenpiania</taxon>
    </lineage>
</organism>
<dbReference type="CDD" id="cd00063">
    <property type="entry name" value="FN3"/>
    <property type="match status" value="1"/>
</dbReference>